<accession>A0A949TU56</accession>
<name>A0A949TU56_9CLOT</name>
<dbReference type="PANTHER" id="PTHR36539:SF1">
    <property type="entry name" value="BACTERIAL MICROCOMPARTMENT SHELL VERTEX PROTEIN EUTN"/>
    <property type="match status" value="1"/>
</dbReference>
<dbReference type="CDD" id="cd01614">
    <property type="entry name" value="EutN_CcmL"/>
    <property type="match status" value="1"/>
</dbReference>
<organism evidence="1 2">
    <name type="scientific">Clostridium thailandense</name>
    <dbReference type="NCBI Taxonomy" id="2794346"/>
    <lineage>
        <taxon>Bacteria</taxon>
        <taxon>Bacillati</taxon>
        <taxon>Bacillota</taxon>
        <taxon>Clostridia</taxon>
        <taxon>Eubacteriales</taxon>
        <taxon>Clostridiaceae</taxon>
        <taxon>Clostridium</taxon>
    </lineage>
</organism>
<dbReference type="Pfam" id="PF03319">
    <property type="entry name" value="EutN_CcmL"/>
    <property type="match status" value="1"/>
</dbReference>
<proteinExistence type="predicted"/>
<keyword evidence="2" id="KW-1185">Reference proteome</keyword>
<evidence type="ECO:0000313" key="2">
    <source>
        <dbReference type="Proteomes" id="UP000694308"/>
    </source>
</evidence>
<gene>
    <name evidence="1" type="ORF">I6U48_11285</name>
</gene>
<dbReference type="AlphaFoldDB" id="A0A949TU56"/>
<reference evidence="1" key="1">
    <citation type="submission" date="2020-12" db="EMBL/GenBank/DDBJ databases">
        <title>Clostridium thailandense sp. nov., a novel acetogenic bacterium isolated from peat land soil in Thailand.</title>
        <authorList>
            <person name="Chaikitkaew S."/>
            <person name="Birkeland N.K."/>
        </authorList>
    </citation>
    <scope>NUCLEOTIDE SEQUENCE</scope>
    <source>
        <strain evidence="1">PL3</strain>
    </source>
</reference>
<sequence length="93" mass="9759">MFLAKVIGNVVSTQKSEKLIGAKLLLVRLIDDKKNVIGSSSIVAVDTAGAGIGDDVLIVKGSSTGAIYEDKRIPTDAAIVGIIDSVEVDDRYK</sequence>
<dbReference type="InterPro" id="IPR004992">
    <property type="entry name" value="EutN_CcmL"/>
</dbReference>
<dbReference type="EMBL" id="JAEEGC010000047">
    <property type="protein sequence ID" value="MBV7273491.1"/>
    <property type="molecule type" value="Genomic_DNA"/>
</dbReference>
<dbReference type="Proteomes" id="UP000694308">
    <property type="component" value="Unassembled WGS sequence"/>
</dbReference>
<dbReference type="PANTHER" id="PTHR36539">
    <property type="entry name" value="ETHANOLAMINE UTILIZATION PROTEIN EUTN"/>
    <property type="match status" value="1"/>
</dbReference>
<dbReference type="PROSITE" id="PS51932">
    <property type="entry name" value="BMV"/>
    <property type="match status" value="1"/>
</dbReference>
<comment type="caution">
    <text evidence="1">The sequence shown here is derived from an EMBL/GenBank/DDBJ whole genome shotgun (WGS) entry which is preliminary data.</text>
</comment>
<evidence type="ECO:0000313" key="1">
    <source>
        <dbReference type="EMBL" id="MBV7273491.1"/>
    </source>
</evidence>
<protein>
    <submittedName>
        <fullName evidence="1">EutN/CcmL family microcompartment protein</fullName>
    </submittedName>
</protein>
<dbReference type="RefSeq" id="WP_218320560.1">
    <property type="nucleotide sequence ID" value="NZ_JAEEGC010000047.1"/>
</dbReference>
<dbReference type="GO" id="GO:0031469">
    <property type="term" value="C:bacterial microcompartment"/>
    <property type="evidence" value="ECO:0007669"/>
    <property type="project" value="UniProtKB-UniRule"/>
</dbReference>